<evidence type="ECO:0000313" key="2">
    <source>
        <dbReference type="EMBL" id="GES04595.1"/>
    </source>
</evidence>
<feature type="region of interest" description="Disordered" evidence="1">
    <location>
        <begin position="1"/>
        <end position="26"/>
    </location>
</feature>
<proteinExistence type="predicted"/>
<comment type="caution">
    <text evidence="2">The sequence shown here is derived from an EMBL/GenBank/DDBJ whole genome shotgun (WGS) entry which is preliminary data.</text>
</comment>
<gene>
    <name evidence="2" type="ORF">Acor_66630</name>
</gene>
<dbReference type="EMBL" id="BLAD01000083">
    <property type="protein sequence ID" value="GES04595.1"/>
    <property type="molecule type" value="Genomic_DNA"/>
</dbReference>
<protein>
    <submittedName>
        <fullName evidence="2">Uncharacterized protein</fullName>
    </submittedName>
</protein>
<reference evidence="2 3" key="1">
    <citation type="submission" date="2019-10" db="EMBL/GenBank/DDBJ databases">
        <title>Whole genome shotgun sequence of Acrocarpospora corrugata NBRC 13972.</title>
        <authorList>
            <person name="Ichikawa N."/>
            <person name="Kimura A."/>
            <person name="Kitahashi Y."/>
            <person name="Komaki H."/>
            <person name="Oguchi A."/>
        </authorList>
    </citation>
    <scope>NUCLEOTIDE SEQUENCE [LARGE SCALE GENOMIC DNA]</scope>
    <source>
        <strain evidence="2 3">NBRC 13972</strain>
    </source>
</reference>
<dbReference type="AlphaFoldDB" id="A0A5M3W6F3"/>
<keyword evidence="3" id="KW-1185">Reference proteome</keyword>
<dbReference type="Proteomes" id="UP000334990">
    <property type="component" value="Unassembled WGS sequence"/>
</dbReference>
<organism evidence="2 3">
    <name type="scientific">Acrocarpospora corrugata</name>
    <dbReference type="NCBI Taxonomy" id="35763"/>
    <lineage>
        <taxon>Bacteria</taxon>
        <taxon>Bacillati</taxon>
        <taxon>Actinomycetota</taxon>
        <taxon>Actinomycetes</taxon>
        <taxon>Streptosporangiales</taxon>
        <taxon>Streptosporangiaceae</taxon>
        <taxon>Acrocarpospora</taxon>
    </lineage>
</organism>
<evidence type="ECO:0000256" key="1">
    <source>
        <dbReference type="SAM" id="MobiDB-lite"/>
    </source>
</evidence>
<sequence>MGRSQGVFDRPESPSAGTGPQAACPVGKRTVGIPQAVLPALREHLQTYDAAEWLQEGERLDLDGVRPGDRCRGASPACICVAPET</sequence>
<accession>A0A5M3W6F3</accession>
<name>A0A5M3W6F3_9ACTN</name>
<evidence type="ECO:0000313" key="3">
    <source>
        <dbReference type="Proteomes" id="UP000334990"/>
    </source>
</evidence>